<dbReference type="InterPro" id="IPR002898">
    <property type="entry name" value="MotA_ExbB_proton_chnl"/>
</dbReference>
<evidence type="ECO:0000256" key="5">
    <source>
        <dbReference type="ARBA" id="ARBA00022618"/>
    </source>
</evidence>
<dbReference type="Proteomes" id="UP000555728">
    <property type="component" value="Unassembled WGS sequence"/>
</dbReference>
<evidence type="ECO:0000256" key="2">
    <source>
        <dbReference type="ARBA" id="ARBA00010442"/>
    </source>
</evidence>
<dbReference type="EMBL" id="JACIGI010000033">
    <property type="protein sequence ID" value="MBB4287314.1"/>
    <property type="molecule type" value="Genomic_DNA"/>
</dbReference>
<evidence type="ECO:0000256" key="4">
    <source>
        <dbReference type="ARBA" id="ARBA00022519"/>
    </source>
</evidence>
<dbReference type="GO" id="GO:0043213">
    <property type="term" value="P:bacteriocin transport"/>
    <property type="evidence" value="ECO:0007669"/>
    <property type="project" value="InterPro"/>
</dbReference>
<feature type="transmembrane region" description="Helical" evidence="10">
    <location>
        <begin position="84"/>
        <end position="105"/>
    </location>
</feature>
<gene>
    <name evidence="10" type="primary">tolQ</name>
    <name evidence="13" type="ORF">GGD88_003061</name>
</gene>
<proteinExistence type="inferred from homology"/>
<dbReference type="Pfam" id="PF01618">
    <property type="entry name" value="MotA_ExbB"/>
    <property type="match status" value="1"/>
</dbReference>
<dbReference type="PANTHER" id="PTHR30625:SF3">
    <property type="entry name" value="TOL-PAL SYSTEM PROTEIN TOLQ"/>
    <property type="match status" value="1"/>
</dbReference>
<accession>A0A7W6S1V4</accession>
<evidence type="ECO:0000256" key="6">
    <source>
        <dbReference type="ARBA" id="ARBA00022692"/>
    </source>
</evidence>
<feature type="transmembrane region" description="Helical" evidence="10">
    <location>
        <begin position="239"/>
        <end position="261"/>
    </location>
</feature>
<reference evidence="13 14" key="1">
    <citation type="submission" date="2020-08" db="EMBL/GenBank/DDBJ databases">
        <title>Genome sequencing of Purple Non-Sulfur Bacteria from various extreme environments.</title>
        <authorList>
            <person name="Mayer M."/>
        </authorList>
    </citation>
    <scope>NUCLEOTIDE SEQUENCE [LARGE SCALE GENOMIC DNA]</scope>
    <source>
        <strain evidence="13 14">JA135</strain>
    </source>
</reference>
<sequence>MDTVIFDIAGSLGDWAATLGSGMADLVQAEPPRPDAAPVAPAGRETLPDAPGGGLLSPPPLAGAPDGIAATKLDPISLFWQADIIVKGVMLLLVFASVWSWGIIFDKVVRLRALFRRADAFEDRFWSGGSLDDLYDRLGPNPRDPMTLLFTAAMREWRRATGRDGAGGLTASLPQRVERVMQITMSREMEGLERRLGFLASTGAVAPFVGLFGTVWGIMNSFHAIGASRDTSLATVAPGIAEALFATAIGLVAAIPAVVAYNKLSNEIDRYARRLETFAGEFSAILSRQIEERGGGAAS</sequence>
<evidence type="ECO:0000256" key="7">
    <source>
        <dbReference type="ARBA" id="ARBA00022989"/>
    </source>
</evidence>
<evidence type="ECO:0000256" key="10">
    <source>
        <dbReference type="HAMAP-Rule" id="MF_02202"/>
    </source>
</evidence>
<organism evidence="13 14">
    <name type="scientific">Roseospira goensis</name>
    <dbReference type="NCBI Taxonomy" id="391922"/>
    <lineage>
        <taxon>Bacteria</taxon>
        <taxon>Pseudomonadati</taxon>
        <taxon>Pseudomonadota</taxon>
        <taxon>Alphaproteobacteria</taxon>
        <taxon>Rhodospirillales</taxon>
        <taxon>Rhodospirillaceae</taxon>
        <taxon>Roseospira</taxon>
    </lineage>
</organism>
<feature type="transmembrane region" description="Helical" evidence="10">
    <location>
        <begin position="196"/>
        <end position="219"/>
    </location>
</feature>
<dbReference type="PANTHER" id="PTHR30625">
    <property type="entry name" value="PROTEIN TOLQ"/>
    <property type="match status" value="1"/>
</dbReference>
<comment type="caution">
    <text evidence="13">The sequence shown here is derived from an EMBL/GenBank/DDBJ whole genome shotgun (WGS) entry which is preliminary data.</text>
</comment>
<feature type="region of interest" description="Disordered" evidence="11">
    <location>
        <begin position="30"/>
        <end position="58"/>
    </location>
</feature>
<comment type="subunit">
    <text evidence="10">The Tol-Pal system is composed of five core proteins: the inner membrane proteins TolA, TolQ and TolR, the periplasmic protein TolB and the outer membrane protein Pal. They form a network linking the inner and outer membranes and the peptidoglycan layer.</text>
</comment>
<evidence type="ECO:0000313" key="14">
    <source>
        <dbReference type="Proteomes" id="UP000555728"/>
    </source>
</evidence>
<comment type="similarity">
    <text evidence="2 10">Belongs to the ExbB/TolQ family.</text>
</comment>
<keyword evidence="5 10" id="KW-0132">Cell division</keyword>
<keyword evidence="3 10" id="KW-1003">Cell membrane</keyword>
<keyword evidence="7 10" id="KW-1133">Transmembrane helix</keyword>
<dbReference type="RefSeq" id="WP_343056391.1">
    <property type="nucleotide sequence ID" value="NZ_JACIGI010000033.1"/>
</dbReference>
<keyword evidence="8 10" id="KW-0472">Membrane</keyword>
<protein>
    <recommendedName>
        <fullName evidence="10">Tol-Pal system protein TolQ</fullName>
    </recommendedName>
</protein>
<name>A0A7W6S1V4_9PROT</name>
<evidence type="ECO:0000256" key="11">
    <source>
        <dbReference type="SAM" id="MobiDB-lite"/>
    </source>
</evidence>
<comment type="subcellular location">
    <subcellularLocation>
        <location evidence="10">Cell inner membrane</location>
        <topology evidence="10">Multi-pass membrane protein</topology>
    </subcellularLocation>
    <subcellularLocation>
        <location evidence="1">Cell membrane</location>
        <topology evidence="1">Multi-pass membrane protein</topology>
    </subcellularLocation>
</comment>
<keyword evidence="4 10" id="KW-0997">Cell inner membrane</keyword>
<dbReference type="HAMAP" id="MF_02202">
    <property type="entry name" value="TolQ"/>
    <property type="match status" value="1"/>
</dbReference>
<keyword evidence="9 10" id="KW-0131">Cell cycle</keyword>
<dbReference type="InterPro" id="IPR014163">
    <property type="entry name" value="Tol-Pal_TolQ"/>
</dbReference>
<keyword evidence="14" id="KW-1185">Reference proteome</keyword>
<keyword evidence="6 10" id="KW-0812">Transmembrane</keyword>
<dbReference type="GO" id="GO:0005886">
    <property type="term" value="C:plasma membrane"/>
    <property type="evidence" value="ECO:0007669"/>
    <property type="project" value="UniProtKB-SubCell"/>
</dbReference>
<feature type="domain" description="MotA/TolQ/ExbB proton channel" evidence="12">
    <location>
        <begin position="169"/>
        <end position="276"/>
    </location>
</feature>
<dbReference type="GO" id="GO:0017038">
    <property type="term" value="P:protein import"/>
    <property type="evidence" value="ECO:0007669"/>
    <property type="project" value="TreeGrafter"/>
</dbReference>
<dbReference type="NCBIfam" id="TIGR02796">
    <property type="entry name" value="tolQ"/>
    <property type="match status" value="1"/>
</dbReference>
<evidence type="ECO:0000256" key="9">
    <source>
        <dbReference type="ARBA" id="ARBA00023306"/>
    </source>
</evidence>
<evidence type="ECO:0000256" key="3">
    <source>
        <dbReference type="ARBA" id="ARBA00022475"/>
    </source>
</evidence>
<dbReference type="AlphaFoldDB" id="A0A7W6S1V4"/>
<dbReference type="GO" id="GO:0051301">
    <property type="term" value="P:cell division"/>
    <property type="evidence" value="ECO:0007669"/>
    <property type="project" value="UniProtKB-UniRule"/>
</dbReference>
<evidence type="ECO:0000256" key="1">
    <source>
        <dbReference type="ARBA" id="ARBA00004651"/>
    </source>
</evidence>
<evidence type="ECO:0000259" key="12">
    <source>
        <dbReference type="Pfam" id="PF01618"/>
    </source>
</evidence>
<dbReference type="InterPro" id="IPR050790">
    <property type="entry name" value="ExbB/TolQ_transport"/>
</dbReference>
<evidence type="ECO:0000313" key="13">
    <source>
        <dbReference type="EMBL" id="MBB4287314.1"/>
    </source>
</evidence>
<comment type="function">
    <text evidence="10">Part of the Tol-Pal system, which plays a role in outer membrane invagination during cell division and is important for maintaining outer membrane integrity.</text>
</comment>
<evidence type="ECO:0000256" key="8">
    <source>
        <dbReference type="ARBA" id="ARBA00023136"/>
    </source>
</evidence>